<dbReference type="EMBL" id="JAPDFW010000119">
    <property type="protein sequence ID" value="KAJ5068191.1"/>
    <property type="molecule type" value="Genomic_DNA"/>
</dbReference>
<proteinExistence type="predicted"/>
<organism evidence="4 5">
    <name type="scientific">Anaeramoeba ignava</name>
    <name type="common">Anaerobic marine amoeba</name>
    <dbReference type="NCBI Taxonomy" id="1746090"/>
    <lineage>
        <taxon>Eukaryota</taxon>
        <taxon>Metamonada</taxon>
        <taxon>Anaeramoebidae</taxon>
        <taxon>Anaeramoeba</taxon>
    </lineage>
</organism>
<evidence type="ECO:0000313" key="5">
    <source>
        <dbReference type="Proteomes" id="UP001149090"/>
    </source>
</evidence>
<feature type="signal peptide" evidence="3">
    <location>
        <begin position="1"/>
        <end position="15"/>
    </location>
</feature>
<evidence type="ECO:0000256" key="2">
    <source>
        <dbReference type="SAM" id="Phobius"/>
    </source>
</evidence>
<evidence type="ECO:0000256" key="1">
    <source>
        <dbReference type="SAM" id="MobiDB-lite"/>
    </source>
</evidence>
<reference evidence="4" key="1">
    <citation type="submission" date="2022-10" db="EMBL/GenBank/DDBJ databases">
        <title>Novel sulphate-reducing endosymbionts in the free-living metamonad Anaeramoeba.</title>
        <authorList>
            <person name="Jerlstrom-Hultqvist J."/>
            <person name="Cepicka I."/>
            <person name="Gallot-Lavallee L."/>
            <person name="Salas-Leiva D."/>
            <person name="Curtis B.A."/>
            <person name="Zahonova K."/>
            <person name="Pipaliya S."/>
            <person name="Dacks J."/>
            <person name="Roger A.J."/>
        </authorList>
    </citation>
    <scope>NUCLEOTIDE SEQUENCE</scope>
    <source>
        <strain evidence="4">BMAN</strain>
    </source>
</reference>
<dbReference type="AlphaFoldDB" id="A0A9Q0L8U7"/>
<dbReference type="Proteomes" id="UP001149090">
    <property type="component" value="Unassembled WGS sequence"/>
</dbReference>
<protein>
    <recommendedName>
        <fullName evidence="6">PSI domain-containing protein</fullName>
    </recommendedName>
</protein>
<gene>
    <name evidence="4" type="ORF">M0811_12527</name>
</gene>
<evidence type="ECO:0000313" key="4">
    <source>
        <dbReference type="EMBL" id="KAJ5068191.1"/>
    </source>
</evidence>
<feature type="chain" id="PRO_5040224402" description="PSI domain-containing protein" evidence="3">
    <location>
        <begin position="16"/>
        <end position="172"/>
    </location>
</feature>
<keyword evidence="3" id="KW-0732">Signal</keyword>
<feature type="transmembrane region" description="Helical" evidence="2">
    <location>
        <begin position="69"/>
        <end position="90"/>
    </location>
</feature>
<keyword evidence="2" id="KW-0812">Transmembrane</keyword>
<comment type="caution">
    <text evidence="4">The sequence shown here is derived from an EMBL/GenBank/DDBJ whole genome shotgun (WGS) entry which is preliminary data.</text>
</comment>
<name>A0A9Q0L8U7_ANAIG</name>
<keyword evidence="5" id="KW-1185">Reference proteome</keyword>
<evidence type="ECO:0000256" key="3">
    <source>
        <dbReference type="SAM" id="SignalP"/>
    </source>
</evidence>
<evidence type="ECO:0008006" key="6">
    <source>
        <dbReference type="Google" id="ProtNLM"/>
    </source>
</evidence>
<accession>A0A9Q0L8U7</accession>
<keyword evidence="2" id="KW-0472">Membrane</keyword>
<sequence length="172" mass="19890">MKIILLFLFINSVLNQNCISETCSSCTNEINCYWCQTNHECYENKSFYNSCDEWKENSSQCTESLPTVLGAYLGGLAAVILIIICSLFWIQKSRKKAFSKKKQHNSVDNLKLEDSPNPTIISDPNNKEQNSELNYESNNQELNPILSYQETNYQEFQNNNLENKVEMSHHDL</sequence>
<keyword evidence="2" id="KW-1133">Transmembrane helix</keyword>
<feature type="region of interest" description="Disordered" evidence="1">
    <location>
        <begin position="108"/>
        <end position="131"/>
    </location>
</feature>